<reference evidence="4" key="1">
    <citation type="submission" date="2016-11" db="UniProtKB">
        <authorList>
            <consortium name="WormBaseParasite"/>
        </authorList>
    </citation>
    <scope>IDENTIFICATION</scope>
</reference>
<feature type="compositionally biased region" description="Polar residues" evidence="1">
    <location>
        <begin position="1"/>
        <end position="12"/>
    </location>
</feature>
<proteinExistence type="predicted"/>
<evidence type="ECO:0000256" key="2">
    <source>
        <dbReference type="SAM" id="Phobius"/>
    </source>
</evidence>
<dbReference type="AlphaFoldDB" id="A0A1I8GYJ1"/>
<accession>A0A1I8GYJ1</accession>
<evidence type="ECO:0000313" key="4">
    <source>
        <dbReference type="WBParaSite" id="maker-uti_cns_0003531-snap-gene-0.7-mRNA-1"/>
    </source>
</evidence>
<keyword evidence="2" id="KW-1133">Transmembrane helix</keyword>
<feature type="compositionally biased region" description="Low complexity" evidence="1">
    <location>
        <begin position="13"/>
        <end position="61"/>
    </location>
</feature>
<feature type="transmembrane region" description="Helical" evidence="2">
    <location>
        <begin position="75"/>
        <end position="99"/>
    </location>
</feature>
<feature type="region of interest" description="Disordered" evidence="1">
    <location>
        <begin position="1"/>
        <end position="69"/>
    </location>
</feature>
<name>A0A1I8GYJ1_9PLAT</name>
<evidence type="ECO:0000256" key="1">
    <source>
        <dbReference type="SAM" id="MobiDB-lite"/>
    </source>
</evidence>
<dbReference type="Proteomes" id="UP000095280">
    <property type="component" value="Unplaced"/>
</dbReference>
<organism evidence="3 4">
    <name type="scientific">Macrostomum lignano</name>
    <dbReference type="NCBI Taxonomy" id="282301"/>
    <lineage>
        <taxon>Eukaryota</taxon>
        <taxon>Metazoa</taxon>
        <taxon>Spiralia</taxon>
        <taxon>Lophotrochozoa</taxon>
        <taxon>Platyhelminthes</taxon>
        <taxon>Rhabditophora</taxon>
        <taxon>Macrostomorpha</taxon>
        <taxon>Macrostomida</taxon>
        <taxon>Macrostomidae</taxon>
        <taxon>Macrostomum</taxon>
    </lineage>
</organism>
<keyword evidence="3" id="KW-1185">Reference proteome</keyword>
<dbReference type="WBParaSite" id="maker-uti_cns_0003531-snap-gene-0.7-mRNA-1">
    <property type="protein sequence ID" value="maker-uti_cns_0003531-snap-gene-0.7-mRNA-1"/>
    <property type="gene ID" value="maker-uti_cns_0003531-snap-gene-0.7"/>
</dbReference>
<keyword evidence="2" id="KW-0472">Membrane</keyword>
<evidence type="ECO:0000313" key="3">
    <source>
        <dbReference type="Proteomes" id="UP000095280"/>
    </source>
</evidence>
<keyword evidence="2" id="KW-0812">Transmembrane</keyword>
<sequence length="124" mass="13389">MAPTQMTETPSMAPTKMTETPTKAPTETPETSTTWTEAPTQTPKPTSTGTATEFTRETQTTPVATPEPDTGLETWVIALLVVGSILGAVLLVGAGFLLYKFSLRTNSVHSVEIQGTGQWRQRHE</sequence>
<protein>
    <submittedName>
        <fullName evidence="4">Syndecan domain-containing protein</fullName>
    </submittedName>
</protein>